<feature type="region of interest" description="Disordered" evidence="1">
    <location>
        <begin position="24"/>
        <end position="43"/>
    </location>
</feature>
<reference evidence="4" key="1">
    <citation type="journal article" date="2019" name="Int. J. Syst. Evol. Microbiol.">
        <title>The Global Catalogue of Microorganisms (GCM) 10K type strain sequencing project: providing services to taxonomists for standard genome sequencing and annotation.</title>
        <authorList>
            <consortium name="The Broad Institute Genomics Platform"/>
            <consortium name="The Broad Institute Genome Sequencing Center for Infectious Disease"/>
            <person name="Wu L."/>
            <person name="Ma J."/>
        </authorList>
    </citation>
    <scope>NUCLEOTIDE SEQUENCE [LARGE SCALE GENOMIC DNA]</scope>
    <source>
        <strain evidence="4">JCM 17664</strain>
    </source>
</reference>
<dbReference type="PROSITE" id="PS51257">
    <property type="entry name" value="PROKAR_LIPOPROTEIN"/>
    <property type="match status" value="1"/>
</dbReference>
<keyword evidence="2" id="KW-0732">Signal</keyword>
<feature type="signal peptide" evidence="2">
    <location>
        <begin position="1"/>
        <end position="19"/>
    </location>
</feature>
<evidence type="ECO:0000313" key="4">
    <source>
        <dbReference type="Proteomes" id="UP001501207"/>
    </source>
</evidence>
<protein>
    <recommendedName>
        <fullName evidence="5">Lipoprotein</fullName>
    </recommendedName>
</protein>
<evidence type="ECO:0008006" key="5">
    <source>
        <dbReference type="Google" id="ProtNLM"/>
    </source>
</evidence>
<name>A0ABP8G305_9BACT</name>
<evidence type="ECO:0000313" key="3">
    <source>
        <dbReference type="EMBL" id="GAA4316243.1"/>
    </source>
</evidence>
<gene>
    <name evidence="3" type="ORF">GCM10023143_28060</name>
</gene>
<dbReference type="Proteomes" id="UP001501207">
    <property type="component" value="Unassembled WGS sequence"/>
</dbReference>
<accession>A0ABP8G305</accession>
<evidence type="ECO:0000256" key="2">
    <source>
        <dbReference type="SAM" id="SignalP"/>
    </source>
</evidence>
<organism evidence="3 4">
    <name type="scientific">Compostibacter hankyongensis</name>
    <dbReference type="NCBI Taxonomy" id="1007089"/>
    <lineage>
        <taxon>Bacteria</taxon>
        <taxon>Pseudomonadati</taxon>
        <taxon>Bacteroidota</taxon>
        <taxon>Chitinophagia</taxon>
        <taxon>Chitinophagales</taxon>
        <taxon>Chitinophagaceae</taxon>
        <taxon>Compostibacter</taxon>
    </lineage>
</organism>
<dbReference type="EMBL" id="BAABFN010000007">
    <property type="protein sequence ID" value="GAA4316243.1"/>
    <property type="molecule type" value="Genomic_DNA"/>
</dbReference>
<evidence type="ECO:0000256" key="1">
    <source>
        <dbReference type="SAM" id="MobiDB-lite"/>
    </source>
</evidence>
<sequence>MKVKNGKVLAVLLPVLLLAACQPGGKQEGKTQEPEESTAVRQPVDTTKAVAVFSRNKEDQFEDNDFTVQIFPTGNELVFRLDMRYGMNHAADKLTIPSDDIFKEMAIQPGEDNDHCIVGFNDKTGRFREMIEISGSRTRISMRTLRKYYIETGQ</sequence>
<dbReference type="RefSeq" id="WP_344980395.1">
    <property type="nucleotide sequence ID" value="NZ_BAABFN010000007.1"/>
</dbReference>
<comment type="caution">
    <text evidence="3">The sequence shown here is derived from an EMBL/GenBank/DDBJ whole genome shotgun (WGS) entry which is preliminary data.</text>
</comment>
<keyword evidence="4" id="KW-1185">Reference proteome</keyword>
<proteinExistence type="predicted"/>
<feature type="chain" id="PRO_5047005368" description="Lipoprotein" evidence="2">
    <location>
        <begin position="20"/>
        <end position="154"/>
    </location>
</feature>